<keyword evidence="3" id="KW-1185">Reference proteome</keyword>
<dbReference type="Gene3D" id="3.40.50.1820">
    <property type="entry name" value="alpha/beta hydrolase"/>
    <property type="match status" value="1"/>
</dbReference>
<gene>
    <name evidence="2" type="ORF">Q9L58_002359</name>
</gene>
<comment type="caution">
    <text evidence="2">The sequence shown here is derived from an EMBL/GenBank/DDBJ whole genome shotgun (WGS) entry which is preliminary data.</text>
</comment>
<dbReference type="InterPro" id="IPR029058">
    <property type="entry name" value="AB_hydrolase_fold"/>
</dbReference>
<dbReference type="PANTHER" id="PTHR11614">
    <property type="entry name" value="PHOSPHOLIPASE-RELATED"/>
    <property type="match status" value="1"/>
</dbReference>
<evidence type="ECO:0000313" key="3">
    <source>
        <dbReference type="Proteomes" id="UP001447188"/>
    </source>
</evidence>
<dbReference type="Proteomes" id="UP001447188">
    <property type="component" value="Unassembled WGS sequence"/>
</dbReference>
<dbReference type="InterPro" id="IPR022742">
    <property type="entry name" value="Hydrolase_4"/>
</dbReference>
<dbReference type="InterPro" id="IPR051044">
    <property type="entry name" value="MAG_DAG_Lipase"/>
</dbReference>
<dbReference type="Pfam" id="PF12146">
    <property type="entry name" value="Hydrolase_4"/>
    <property type="match status" value="1"/>
</dbReference>
<protein>
    <recommendedName>
        <fullName evidence="1">Serine aminopeptidase S33 domain-containing protein</fullName>
    </recommendedName>
</protein>
<reference evidence="2 3" key="1">
    <citation type="submission" date="2024-02" db="EMBL/GenBank/DDBJ databases">
        <title>Discinaceae phylogenomics.</title>
        <authorList>
            <person name="Dirks A.C."/>
            <person name="James T.Y."/>
        </authorList>
    </citation>
    <scope>NUCLEOTIDE SEQUENCE [LARGE SCALE GENOMIC DNA]</scope>
    <source>
        <strain evidence="2 3">ACD0624</strain>
    </source>
</reference>
<accession>A0ABR3GS30</accession>
<sequence>MADIDELLAFRLEARPNIPCFLVGHSMGGGIALTYALQGSHRGRLAGTVVWSPMLELADKPLGLVVGAGKLGAMIFPNKQIIQKLPPAYMSRDPAVCDEFAKDPLNHNTGTLIGISDMLSRGENLMKPEVSADFAPDKPILVLHGSGDKVTSHNASKRFVDTLKVKDKTFISYDGWYHKLHAEPGNDKVKFAADVSDWILSRAVVGAPAKL</sequence>
<proteinExistence type="predicted"/>
<dbReference type="EMBL" id="JBBBZM010000020">
    <property type="protein sequence ID" value="KAL0638633.1"/>
    <property type="molecule type" value="Genomic_DNA"/>
</dbReference>
<evidence type="ECO:0000313" key="2">
    <source>
        <dbReference type="EMBL" id="KAL0638633.1"/>
    </source>
</evidence>
<organism evidence="2 3">
    <name type="scientific">Discina gigas</name>
    <dbReference type="NCBI Taxonomy" id="1032678"/>
    <lineage>
        <taxon>Eukaryota</taxon>
        <taxon>Fungi</taxon>
        <taxon>Dikarya</taxon>
        <taxon>Ascomycota</taxon>
        <taxon>Pezizomycotina</taxon>
        <taxon>Pezizomycetes</taxon>
        <taxon>Pezizales</taxon>
        <taxon>Discinaceae</taxon>
        <taxon>Discina</taxon>
    </lineage>
</organism>
<feature type="domain" description="Serine aminopeptidase S33" evidence="1">
    <location>
        <begin position="2"/>
        <end position="184"/>
    </location>
</feature>
<name>A0ABR3GS30_9PEZI</name>
<dbReference type="SUPFAM" id="SSF53474">
    <property type="entry name" value="alpha/beta-Hydrolases"/>
    <property type="match status" value="1"/>
</dbReference>
<evidence type="ECO:0000259" key="1">
    <source>
        <dbReference type="Pfam" id="PF12146"/>
    </source>
</evidence>